<name>A0A4Z0C9E2_9BURK</name>
<evidence type="ECO:0008006" key="4">
    <source>
        <dbReference type="Google" id="ProtNLM"/>
    </source>
</evidence>
<accession>A0A4Z0C9E2</accession>
<dbReference type="EMBL" id="SMLM01000001">
    <property type="protein sequence ID" value="TFZ07020.1"/>
    <property type="molecule type" value="Genomic_DNA"/>
</dbReference>
<dbReference type="Proteomes" id="UP000298180">
    <property type="component" value="Unassembled WGS sequence"/>
</dbReference>
<protein>
    <recommendedName>
        <fullName evidence="4">Lipocalin-like domain-containing protein</fullName>
    </recommendedName>
</protein>
<gene>
    <name evidence="2" type="ORF">EZ313_10505</name>
</gene>
<sequence length="140" mass="14880">MTPALSRASTPTLLVSLLLAAGAQAAEASCPKPAEVTPQQLVGLWRAEFAGQAPGATLLLQPHREYAQSLSGEINRDGTRARVAADLEEGEFTLEESADGLRINATWLGDVVEGSCGQEIRGRREGGWDGTLPFVLRKLP</sequence>
<dbReference type="AlphaFoldDB" id="A0A4Z0C9E2"/>
<evidence type="ECO:0000256" key="1">
    <source>
        <dbReference type="SAM" id="SignalP"/>
    </source>
</evidence>
<comment type="caution">
    <text evidence="2">The sequence shown here is derived from an EMBL/GenBank/DDBJ whole genome shotgun (WGS) entry which is preliminary data.</text>
</comment>
<feature type="chain" id="PRO_5021214548" description="Lipocalin-like domain-containing protein" evidence="1">
    <location>
        <begin position="26"/>
        <end position="140"/>
    </location>
</feature>
<feature type="signal peptide" evidence="1">
    <location>
        <begin position="1"/>
        <end position="25"/>
    </location>
</feature>
<evidence type="ECO:0000313" key="2">
    <source>
        <dbReference type="EMBL" id="TFZ07020.1"/>
    </source>
</evidence>
<dbReference type="OrthoDB" id="8909437at2"/>
<proteinExistence type="predicted"/>
<evidence type="ECO:0000313" key="3">
    <source>
        <dbReference type="Proteomes" id="UP000298180"/>
    </source>
</evidence>
<keyword evidence="3" id="KW-1185">Reference proteome</keyword>
<keyword evidence="1" id="KW-0732">Signal</keyword>
<dbReference type="RefSeq" id="WP_135263100.1">
    <property type="nucleotide sequence ID" value="NZ_SMLM01000001.1"/>
</dbReference>
<reference evidence="2 3" key="1">
    <citation type="submission" date="2019-03" db="EMBL/GenBank/DDBJ databases">
        <title>Ramlibacter henchirensis DSM 14656, whole genome shotgun sequence.</title>
        <authorList>
            <person name="Zhang X."/>
            <person name="Feng G."/>
            <person name="Zhu H."/>
        </authorList>
    </citation>
    <scope>NUCLEOTIDE SEQUENCE [LARGE SCALE GENOMIC DNA]</scope>
    <source>
        <strain evidence="2 3">DSM 14656</strain>
    </source>
</reference>
<organism evidence="2 3">
    <name type="scientific">Ramlibacter henchirensis</name>
    <dbReference type="NCBI Taxonomy" id="204072"/>
    <lineage>
        <taxon>Bacteria</taxon>
        <taxon>Pseudomonadati</taxon>
        <taxon>Pseudomonadota</taxon>
        <taxon>Betaproteobacteria</taxon>
        <taxon>Burkholderiales</taxon>
        <taxon>Comamonadaceae</taxon>
        <taxon>Ramlibacter</taxon>
    </lineage>
</organism>